<name>D1CA58_SPHTD</name>
<evidence type="ECO:0000256" key="1">
    <source>
        <dbReference type="ARBA" id="ARBA00022679"/>
    </source>
</evidence>
<evidence type="ECO:0000313" key="2">
    <source>
        <dbReference type="EMBL" id="ACZ40701.1"/>
    </source>
</evidence>
<keyword evidence="3" id="KW-1185">Reference proteome</keyword>
<protein>
    <submittedName>
        <fullName evidence="2">Formyl-CoA transferase</fullName>
        <ecNumber evidence="2">2.8.3.16</ecNumber>
    </submittedName>
</protein>
<keyword evidence="1 2" id="KW-0808">Transferase</keyword>
<gene>
    <name evidence="2" type="ordered locus">Sthe_3301</name>
</gene>
<dbReference type="InterPro" id="IPR044855">
    <property type="entry name" value="CoA-Trfase_III_dom3_sf"/>
</dbReference>
<reference evidence="3" key="1">
    <citation type="submission" date="2009-11" db="EMBL/GenBank/DDBJ databases">
        <title>The complete chromosome 2 of Sphaerobacter thermophilus DSM 20745.</title>
        <authorList>
            <person name="Lucas S."/>
            <person name="Copeland A."/>
            <person name="Lapidus A."/>
            <person name="Glavina del Rio T."/>
            <person name="Dalin E."/>
            <person name="Tice H."/>
            <person name="Bruce D."/>
            <person name="Goodwin L."/>
            <person name="Pitluck S."/>
            <person name="Kyrpides N."/>
            <person name="Mavromatis K."/>
            <person name="Ivanova N."/>
            <person name="Mikhailova N."/>
            <person name="LaButti K.M."/>
            <person name="Clum A."/>
            <person name="Sun H.I."/>
            <person name="Brettin T."/>
            <person name="Detter J.C."/>
            <person name="Han C."/>
            <person name="Larimer F."/>
            <person name="Land M."/>
            <person name="Hauser L."/>
            <person name="Markowitz V."/>
            <person name="Cheng J.F."/>
            <person name="Hugenholtz P."/>
            <person name="Woyke T."/>
            <person name="Wu D."/>
            <person name="Steenblock K."/>
            <person name="Schneider S."/>
            <person name="Pukall R."/>
            <person name="Goeker M."/>
            <person name="Klenk H.P."/>
            <person name="Eisen J.A."/>
        </authorList>
    </citation>
    <scope>NUCLEOTIDE SEQUENCE [LARGE SCALE GENOMIC DNA]</scope>
    <source>
        <strain evidence="3">ATCC 49802 / DSM 20745 / S 6022</strain>
    </source>
</reference>
<dbReference type="Proteomes" id="UP000002027">
    <property type="component" value="Chromosome 2"/>
</dbReference>
<dbReference type="Pfam" id="PF02515">
    <property type="entry name" value="CoA_transf_3"/>
    <property type="match status" value="1"/>
</dbReference>
<dbReference type="EC" id="2.8.3.16" evidence="2"/>
<organism evidence="2 3">
    <name type="scientific">Sphaerobacter thermophilus (strain ATCC 49802 / DSM 20745 / KCCM 41009 / NCIMB 13125 / S 6022)</name>
    <dbReference type="NCBI Taxonomy" id="479434"/>
    <lineage>
        <taxon>Bacteria</taxon>
        <taxon>Pseudomonadati</taxon>
        <taxon>Thermomicrobiota</taxon>
        <taxon>Thermomicrobia</taxon>
        <taxon>Sphaerobacterales</taxon>
        <taxon>Sphaerobacterineae</taxon>
        <taxon>Sphaerobacteraceae</taxon>
        <taxon>Sphaerobacter</taxon>
    </lineage>
</organism>
<dbReference type="eggNOG" id="COG1804">
    <property type="taxonomic scope" value="Bacteria"/>
</dbReference>
<dbReference type="InterPro" id="IPR023606">
    <property type="entry name" value="CoA-Trfase_III_dom_1_sf"/>
</dbReference>
<dbReference type="SUPFAM" id="SSF89796">
    <property type="entry name" value="CoA-transferase family III (CaiB/BaiF)"/>
    <property type="match status" value="1"/>
</dbReference>
<dbReference type="STRING" id="479434.Sthe_3301"/>
<dbReference type="EMBL" id="CP001824">
    <property type="protein sequence ID" value="ACZ40701.1"/>
    <property type="molecule type" value="Genomic_DNA"/>
</dbReference>
<evidence type="ECO:0000313" key="3">
    <source>
        <dbReference type="Proteomes" id="UP000002027"/>
    </source>
</evidence>
<dbReference type="AlphaFoldDB" id="D1CA58"/>
<dbReference type="KEGG" id="sti:Sthe_3301"/>
<reference evidence="2 3" key="2">
    <citation type="journal article" date="2010" name="Stand. Genomic Sci.">
        <title>Complete genome sequence of Desulfohalobium retbaense type strain (HR(100)).</title>
        <authorList>
            <person name="Spring S."/>
            <person name="Nolan M."/>
            <person name="Lapidus A."/>
            <person name="Glavina Del Rio T."/>
            <person name="Copeland A."/>
            <person name="Tice H."/>
            <person name="Cheng J.F."/>
            <person name="Lucas S."/>
            <person name="Land M."/>
            <person name="Chen F."/>
            <person name="Bruce D."/>
            <person name="Goodwin L."/>
            <person name="Pitluck S."/>
            <person name="Ivanova N."/>
            <person name="Mavromatis K."/>
            <person name="Mikhailova N."/>
            <person name="Pati A."/>
            <person name="Chen A."/>
            <person name="Palaniappan K."/>
            <person name="Hauser L."/>
            <person name="Chang Y.J."/>
            <person name="Jeffries C.D."/>
            <person name="Munk C."/>
            <person name="Kiss H."/>
            <person name="Chain P."/>
            <person name="Han C."/>
            <person name="Brettin T."/>
            <person name="Detter J.C."/>
            <person name="Schuler E."/>
            <person name="Goker M."/>
            <person name="Rohde M."/>
            <person name="Bristow J."/>
            <person name="Eisen J.A."/>
            <person name="Markowitz V."/>
            <person name="Hugenholtz P."/>
            <person name="Kyrpides N.C."/>
            <person name="Klenk H.P."/>
        </authorList>
    </citation>
    <scope>NUCLEOTIDE SEQUENCE [LARGE SCALE GENOMIC DNA]</scope>
    <source>
        <strain evidence="3">ATCC 49802 / DSM 20745 / S 6022</strain>
    </source>
</reference>
<proteinExistence type="predicted"/>
<accession>D1CA58</accession>
<dbReference type="Gene3D" id="3.40.50.10540">
    <property type="entry name" value="Crotonobetainyl-coa:carnitine coa-transferase, domain 1"/>
    <property type="match status" value="1"/>
</dbReference>
<dbReference type="InterPro" id="IPR050483">
    <property type="entry name" value="CoA-transferase_III_domain"/>
</dbReference>
<dbReference type="RefSeq" id="WP_012873736.1">
    <property type="nucleotide sequence ID" value="NC_013524.1"/>
</dbReference>
<dbReference type="InParanoid" id="D1CA58"/>
<dbReference type="HOGENOM" id="CLU_033975_0_0_0"/>
<dbReference type="PANTHER" id="PTHR48207">
    <property type="entry name" value="SUCCINATE--HYDROXYMETHYLGLUTARATE COA-TRANSFERASE"/>
    <property type="match status" value="1"/>
</dbReference>
<dbReference type="PANTHER" id="PTHR48207:SF3">
    <property type="entry name" value="SUCCINATE--HYDROXYMETHYLGLUTARATE COA-TRANSFERASE"/>
    <property type="match status" value="1"/>
</dbReference>
<sequence length="396" mass="43279">MRHPLDGIRVLDLSRVLAGPYCTMMLGDLGAEVIKVEQPGRGDDTRHWGPPWVGGESAYYMACNRNKKGITVNLKDERGKEIIRELARQSDVVVENFKVGALDRMGLGYEALSALNPGLVWCSITGYGQDGPYADRAGYDVIAQGEGGIMSVTGEPDGEPMKVGIAIVDITTGMFACNAILAALRVRDQTGKGQKIDMALLASAVAWLANVGSAYLVTGELPKRYGNAHANLVPYQTFKARDRWMTVGVGNDRQFQILCRILGLEHLATDERFATNPARVANRDELIPILQEAFATRDADDWLEELSAAGIPCGPINTVDRVFAHPQIQHRKMVVEVPHPTIGTLRMAGPPYIFSETPATVRSHPPLLGEHTDLVLRERLGYSDEQIAQLRAEGVV</sequence>
<dbReference type="Gene3D" id="3.30.1540.10">
    <property type="entry name" value="formyl-coa transferase, domain 3"/>
    <property type="match status" value="1"/>
</dbReference>
<dbReference type="InterPro" id="IPR003673">
    <property type="entry name" value="CoA-Trfase_fam_III"/>
</dbReference>
<dbReference type="OrthoDB" id="9780178at2"/>
<dbReference type="GO" id="GO:0033608">
    <property type="term" value="F:formyl-CoA transferase activity"/>
    <property type="evidence" value="ECO:0007669"/>
    <property type="project" value="UniProtKB-EC"/>
</dbReference>